<comment type="subcellular location">
    <subcellularLocation>
        <location evidence="1">Membrane</location>
        <topology evidence="1">Multi-pass membrane protein</topology>
    </subcellularLocation>
</comment>
<feature type="transmembrane region" description="Helical" evidence="5">
    <location>
        <begin position="43"/>
        <end position="63"/>
    </location>
</feature>
<dbReference type="AlphaFoldDB" id="A0A1Q9E247"/>
<reference evidence="6 7" key="1">
    <citation type="submission" date="2016-02" db="EMBL/GenBank/DDBJ databases">
        <title>Genome analysis of coral dinoflagellate symbionts highlights evolutionary adaptations to a symbiotic lifestyle.</title>
        <authorList>
            <person name="Aranda M."/>
            <person name="Li Y."/>
            <person name="Liew Y.J."/>
            <person name="Baumgarten S."/>
            <person name="Simakov O."/>
            <person name="Wilson M."/>
            <person name="Piel J."/>
            <person name="Ashoor H."/>
            <person name="Bougouffa S."/>
            <person name="Bajic V.B."/>
            <person name="Ryu T."/>
            <person name="Ravasi T."/>
            <person name="Bayer T."/>
            <person name="Micklem G."/>
            <person name="Kim H."/>
            <person name="Bhak J."/>
            <person name="Lajeunesse T.C."/>
            <person name="Voolstra C.R."/>
        </authorList>
    </citation>
    <scope>NUCLEOTIDE SEQUENCE [LARGE SCALE GENOMIC DNA]</scope>
    <source>
        <strain evidence="6 7">CCMP2467</strain>
    </source>
</reference>
<organism evidence="6 7">
    <name type="scientific">Symbiodinium microadriaticum</name>
    <name type="common">Dinoflagellate</name>
    <name type="synonym">Zooxanthella microadriatica</name>
    <dbReference type="NCBI Taxonomy" id="2951"/>
    <lineage>
        <taxon>Eukaryota</taxon>
        <taxon>Sar</taxon>
        <taxon>Alveolata</taxon>
        <taxon>Dinophyceae</taxon>
        <taxon>Suessiales</taxon>
        <taxon>Symbiodiniaceae</taxon>
        <taxon>Symbiodinium</taxon>
    </lineage>
</organism>
<keyword evidence="3 5" id="KW-1133">Transmembrane helix</keyword>
<dbReference type="GO" id="GO:0016020">
    <property type="term" value="C:membrane"/>
    <property type="evidence" value="ECO:0007669"/>
    <property type="project" value="UniProtKB-SubCell"/>
</dbReference>
<feature type="transmembrane region" description="Helical" evidence="5">
    <location>
        <begin position="70"/>
        <end position="90"/>
    </location>
</feature>
<evidence type="ECO:0000256" key="1">
    <source>
        <dbReference type="ARBA" id="ARBA00004141"/>
    </source>
</evidence>
<dbReference type="OMA" id="SADWHAV"/>
<evidence type="ECO:0000313" key="7">
    <source>
        <dbReference type="Proteomes" id="UP000186817"/>
    </source>
</evidence>
<dbReference type="InterPro" id="IPR050186">
    <property type="entry name" value="TPT_transporter"/>
</dbReference>
<feature type="transmembrane region" description="Helical" evidence="5">
    <location>
        <begin position="190"/>
        <end position="206"/>
    </location>
</feature>
<evidence type="ECO:0000256" key="3">
    <source>
        <dbReference type="ARBA" id="ARBA00022989"/>
    </source>
</evidence>
<gene>
    <name evidence="6" type="primary">GONST4</name>
    <name evidence="6" type="ORF">AK812_SmicGene15773</name>
</gene>
<keyword evidence="7" id="KW-1185">Reference proteome</keyword>
<evidence type="ECO:0000256" key="5">
    <source>
        <dbReference type="SAM" id="Phobius"/>
    </source>
</evidence>
<accession>A0A1Q9E247</accession>
<dbReference type="Proteomes" id="UP000186817">
    <property type="component" value="Unassembled WGS sequence"/>
</dbReference>
<dbReference type="PANTHER" id="PTHR11132">
    <property type="entry name" value="SOLUTE CARRIER FAMILY 35"/>
    <property type="match status" value="1"/>
</dbReference>
<keyword evidence="2 5" id="KW-0812">Transmembrane</keyword>
<dbReference type="EMBL" id="LSRX01000290">
    <property type="protein sequence ID" value="OLQ01490.1"/>
    <property type="molecule type" value="Genomic_DNA"/>
</dbReference>
<comment type="caution">
    <text evidence="6">The sequence shown here is derived from an EMBL/GenBank/DDBJ whole genome shotgun (WGS) entry which is preliminary data.</text>
</comment>
<evidence type="ECO:0000256" key="2">
    <source>
        <dbReference type="ARBA" id="ARBA00022692"/>
    </source>
</evidence>
<feature type="transmembrane region" description="Helical" evidence="5">
    <location>
        <begin position="96"/>
        <end position="113"/>
    </location>
</feature>
<dbReference type="OrthoDB" id="417037at2759"/>
<feature type="transmembrane region" description="Helical" evidence="5">
    <location>
        <begin position="226"/>
        <end position="245"/>
    </location>
</feature>
<feature type="transmembrane region" description="Helical" evidence="5">
    <location>
        <begin position="12"/>
        <end position="31"/>
    </location>
</feature>
<protein>
    <submittedName>
        <fullName evidence="6">GDP-mannose transporter GONST4</fullName>
    </submittedName>
</protein>
<feature type="transmembrane region" description="Helical" evidence="5">
    <location>
        <begin position="152"/>
        <end position="169"/>
    </location>
</feature>
<feature type="transmembrane region" description="Helical" evidence="5">
    <location>
        <begin position="125"/>
        <end position="146"/>
    </location>
</feature>
<proteinExistence type="predicted"/>
<sequence length="460" mass="51173">MASLPTQQFEILVACTCNCFSSVGMLLFNKLAVQALPLECSLVWLQLFFAAFFMLIFGFPYLHIGSMKDFLRWCMVVPFFTGMLMTSILALKKAPMSLVIVLRSASPLFSLIFERFYPEPLRISGPMVCAIVVMVAGAVMYVSQLHAEHWEGIGWVMLNSIVAVCDRLLQRLLLSKEQHPVDISKTGITVINNMMGLIPVGMAAYFTGEVGQFPYAYANLTGLDKVYIGLSCVIGLSIGFTGIWAQSLISATSFLVMVNANKFVIIGIEAFGMHTKVLTHGQILGASLSILGGILYGKARQQIEQEEEERKQLLPSVKVVQQGSVLKRFFAGPSYWPRHASPLEVAHAEPAFRFDGFPWNYDPLHGNMTGRWNEIGADIDPRLRMEEKGLEQLLIGFFVLMALIFAVLGQQRLALTSSHSLTMADRSADWHAVGGLGARTFRRPWPMKRETKKMLGMRTA</sequence>
<evidence type="ECO:0000256" key="4">
    <source>
        <dbReference type="ARBA" id="ARBA00023136"/>
    </source>
</evidence>
<feature type="transmembrane region" description="Helical" evidence="5">
    <location>
        <begin position="392"/>
        <end position="409"/>
    </location>
</feature>
<evidence type="ECO:0000313" key="6">
    <source>
        <dbReference type="EMBL" id="OLQ01490.1"/>
    </source>
</evidence>
<name>A0A1Q9E247_SYMMI</name>
<keyword evidence="4 5" id="KW-0472">Membrane</keyword>